<dbReference type="Proteomes" id="UP001190700">
    <property type="component" value="Unassembled WGS sequence"/>
</dbReference>
<evidence type="ECO:0000313" key="1">
    <source>
        <dbReference type="EMBL" id="KAK3245605.1"/>
    </source>
</evidence>
<keyword evidence="2" id="KW-1185">Reference proteome</keyword>
<proteinExistence type="predicted"/>
<organism evidence="1 2">
    <name type="scientific">Cymbomonas tetramitiformis</name>
    <dbReference type="NCBI Taxonomy" id="36881"/>
    <lineage>
        <taxon>Eukaryota</taxon>
        <taxon>Viridiplantae</taxon>
        <taxon>Chlorophyta</taxon>
        <taxon>Pyramimonadophyceae</taxon>
        <taxon>Pyramimonadales</taxon>
        <taxon>Pyramimonadaceae</taxon>
        <taxon>Cymbomonas</taxon>
    </lineage>
</organism>
<reference evidence="1 2" key="1">
    <citation type="journal article" date="2015" name="Genome Biol. Evol.">
        <title>Comparative Genomics of a Bacterivorous Green Alga Reveals Evolutionary Causalities and Consequences of Phago-Mixotrophic Mode of Nutrition.</title>
        <authorList>
            <person name="Burns J.A."/>
            <person name="Paasch A."/>
            <person name="Narechania A."/>
            <person name="Kim E."/>
        </authorList>
    </citation>
    <scope>NUCLEOTIDE SEQUENCE [LARGE SCALE GENOMIC DNA]</scope>
    <source>
        <strain evidence="1 2">PLY_AMNH</strain>
    </source>
</reference>
<accession>A0AAE0F0A8</accession>
<protein>
    <submittedName>
        <fullName evidence="1">Uncharacterized protein</fullName>
    </submittedName>
</protein>
<dbReference type="AlphaFoldDB" id="A0AAE0F0A8"/>
<sequence length="99" mass="11341">MEDEGERQLGQAWDKAATLEEIKKRSSEIKNKFTEWESSGLDKIEIGSCLYTEFFKAVKEDLGSEVEVNVTVYFGDLELRNRVLLTTTIFKFSADIPVK</sequence>
<evidence type="ECO:0000313" key="2">
    <source>
        <dbReference type="Proteomes" id="UP001190700"/>
    </source>
</evidence>
<name>A0AAE0F0A8_9CHLO</name>
<comment type="caution">
    <text evidence="1">The sequence shown here is derived from an EMBL/GenBank/DDBJ whole genome shotgun (WGS) entry which is preliminary data.</text>
</comment>
<gene>
    <name evidence="1" type="ORF">CYMTET_44829</name>
</gene>
<dbReference type="EMBL" id="LGRX02030496">
    <property type="protein sequence ID" value="KAK3245605.1"/>
    <property type="molecule type" value="Genomic_DNA"/>
</dbReference>